<dbReference type="GO" id="GO:0016757">
    <property type="term" value="F:glycosyltransferase activity"/>
    <property type="evidence" value="ECO:0007669"/>
    <property type="project" value="UniProtKB-KW"/>
</dbReference>
<gene>
    <name evidence="8" type="primary">thi4</name>
    <name evidence="8" type="ORF">CROST_033520</name>
</gene>
<dbReference type="InterPro" id="IPR036188">
    <property type="entry name" value="FAD/NAD-bd_sf"/>
</dbReference>
<dbReference type="Pfam" id="PF13237">
    <property type="entry name" value="Fer4_10"/>
    <property type="match status" value="1"/>
</dbReference>
<keyword evidence="5" id="KW-0560">Oxidoreductase</keyword>
<evidence type="ECO:0000256" key="4">
    <source>
        <dbReference type="ARBA" id="ARBA00022827"/>
    </source>
</evidence>
<comment type="cofactor">
    <cofactor evidence="1">
        <name>FAD</name>
        <dbReference type="ChEBI" id="CHEBI:57692"/>
    </cofactor>
</comment>
<keyword evidence="7" id="KW-0411">Iron-sulfur</keyword>
<keyword evidence="4" id="KW-0274">FAD</keyword>
<dbReference type="PANTHER" id="PTHR43400">
    <property type="entry name" value="FUMARATE REDUCTASE"/>
    <property type="match status" value="1"/>
</dbReference>
<dbReference type="GO" id="GO:0046872">
    <property type="term" value="F:metal ion binding"/>
    <property type="evidence" value="ECO:0007669"/>
    <property type="project" value="UniProtKB-KW"/>
</dbReference>
<evidence type="ECO:0000256" key="3">
    <source>
        <dbReference type="ARBA" id="ARBA00022723"/>
    </source>
</evidence>
<evidence type="ECO:0000256" key="1">
    <source>
        <dbReference type="ARBA" id="ARBA00001974"/>
    </source>
</evidence>
<dbReference type="Gene3D" id="1.20.1440.230">
    <property type="entry name" value="NADH-ubiquinone oxidoreductase 51kDa subunit, iron-sulphur binding domain"/>
    <property type="match status" value="1"/>
</dbReference>
<name>A0A1S8KZA4_9CLOT</name>
<keyword evidence="8" id="KW-0328">Glycosyltransferase</keyword>
<dbReference type="SUPFAM" id="SSF56425">
    <property type="entry name" value="Succinate dehydrogenase/fumarate reductase flavoprotein, catalytic domain"/>
    <property type="match status" value="1"/>
</dbReference>
<dbReference type="PRINTS" id="PR00411">
    <property type="entry name" value="PNDRDTASEI"/>
</dbReference>
<dbReference type="InterPro" id="IPR027477">
    <property type="entry name" value="Succ_DH/fumarate_Rdtase_cat_sf"/>
</dbReference>
<keyword evidence="6" id="KW-0408">Iron</keyword>
<dbReference type="InterPro" id="IPR050315">
    <property type="entry name" value="FAD-oxidoreductase_2"/>
</dbReference>
<dbReference type="SUPFAM" id="SSF51905">
    <property type="entry name" value="FAD/NAD(P)-binding domain"/>
    <property type="match status" value="1"/>
</dbReference>
<dbReference type="SUPFAM" id="SSF140490">
    <property type="entry name" value="Nqo1C-terminal domain-like"/>
    <property type="match status" value="1"/>
</dbReference>
<accession>A0A1S8KZA4</accession>
<dbReference type="Gene3D" id="3.30.70.20">
    <property type="match status" value="1"/>
</dbReference>
<evidence type="ECO:0000313" key="8">
    <source>
        <dbReference type="EMBL" id="URZ12629.1"/>
    </source>
</evidence>
<dbReference type="PROSITE" id="PS00198">
    <property type="entry name" value="4FE4S_FER_1"/>
    <property type="match status" value="2"/>
</dbReference>
<dbReference type="Gene3D" id="3.50.50.60">
    <property type="entry name" value="FAD/NAD(P)-binding domain"/>
    <property type="match status" value="2"/>
</dbReference>
<dbReference type="Pfam" id="PF00890">
    <property type="entry name" value="FAD_binding_2"/>
    <property type="match status" value="1"/>
</dbReference>
<dbReference type="RefSeq" id="WP_322975475.1">
    <property type="nucleotide sequence ID" value="NZ_CP096983.1"/>
</dbReference>
<sequence length="926" mass="101537">MITNNSKALVEAEKLGKAEVISLIQEIYDYGIKPLKVLDIIKEKPNCKAVVGALNNADTDGMLSILAKTNPAGIIAGLSVLATIAGVDEAVLVLKNNDNEEELMASAKTVGIKLKVQVNELVNVREYKDEPIFHLETLAAISDKIVGIEPQIILAVNNDVPKEVKFGTKLIDLVDKTKVKAIGVNNHFYEVSVLDNTIKKEISYGSGVIHVIFQDECIVQKTKEYLKALRKKSCGKCTFCREGLYQLNTIFDYIINGRAKKEDVSMIEELTEAMEFSGNCTLGKMAGAPAKSALAVFKAEVEEHIKKRNCPTGQCLAFTNIYVDPAKCTGCGECLEVCPEACIEGKKGYISIIDEFDCIKCGKCISECPNEAIVKVSGKLPKLPTKLIKVKGIKRVEEIVNKKEKNKKRHRVKINIPLAKNSDETNKVISEVKKPKEGTIMKKMDTDIIIVAGGPAGLAAAITAGENNLKSIIFEKSTTTGGAANMGMGPLGIDSKVQRNNFNNISVKEALDMHMKYTHYRVDGDLVQTYFNKSADTIEWLEDMGVEFAGAYRYFKESEATWHIVKPENGVIGPRAASAMAKIMTERAKELGAEILLGTPVVSLIKEDGRICGVTAEDSDGNLIEARAKAVIVATGGFGNNKEMVKKEFGLTMGQDFFPFMVPGITGDGLRMMWEAGAVKYGANIEAIYQLPDNLSWFLLDAVLRQPNLLINQLGDRFMNEGEMGNTTFTGNAIALQPGNYAYCIMDEGVLKHYKKNGPDIFDIVHPADAFLSFSEQAAKAVEQGYEAYFEAETIEELAEKLGIAAEKLEDTIEEYNEMCETGVDTKFHKKQEYLHPITGKGKYLVGKFYLGAYGTIGGVRINKYCEVLDEAFNPIEGLYSAGTDANTIYGDSYNFTLPGNSMGFAINSGRMAGESAVEFIKEEER</sequence>
<dbReference type="Pfam" id="PF10589">
    <property type="entry name" value="NADH_4Fe-4S"/>
    <property type="match status" value="1"/>
</dbReference>
<protein>
    <submittedName>
        <fullName evidence="8">Thiamine thiazole synthase</fullName>
        <ecNumber evidence="8">2.4.2.59</ecNumber>
    </submittedName>
</protein>
<dbReference type="InterPro" id="IPR017896">
    <property type="entry name" value="4Fe4S_Fe-S-bd"/>
</dbReference>
<dbReference type="EMBL" id="CP096983">
    <property type="protein sequence ID" value="URZ12629.1"/>
    <property type="molecule type" value="Genomic_DNA"/>
</dbReference>
<evidence type="ECO:0000256" key="5">
    <source>
        <dbReference type="ARBA" id="ARBA00023002"/>
    </source>
</evidence>
<keyword evidence="2" id="KW-0285">Flavoprotein</keyword>
<dbReference type="SMART" id="SM00928">
    <property type="entry name" value="NADH_4Fe-4S"/>
    <property type="match status" value="1"/>
</dbReference>
<dbReference type="Proteomes" id="UP000190951">
    <property type="component" value="Chromosome"/>
</dbReference>
<evidence type="ECO:0000256" key="7">
    <source>
        <dbReference type="ARBA" id="ARBA00023014"/>
    </source>
</evidence>
<dbReference type="InterPro" id="IPR019575">
    <property type="entry name" value="Nuop51_4Fe4S-bd"/>
</dbReference>
<evidence type="ECO:0000256" key="6">
    <source>
        <dbReference type="ARBA" id="ARBA00023004"/>
    </source>
</evidence>
<organism evidence="8 9">
    <name type="scientific">Clostridium felsineum</name>
    <dbReference type="NCBI Taxonomy" id="36839"/>
    <lineage>
        <taxon>Bacteria</taxon>
        <taxon>Bacillati</taxon>
        <taxon>Bacillota</taxon>
        <taxon>Clostridia</taxon>
        <taxon>Eubacteriales</taxon>
        <taxon>Clostridiaceae</taxon>
        <taxon>Clostridium</taxon>
    </lineage>
</organism>
<dbReference type="AlphaFoldDB" id="A0A1S8KZA4"/>
<dbReference type="GO" id="GO:0033765">
    <property type="term" value="F:steroid dehydrogenase activity, acting on the CH-CH group of donors"/>
    <property type="evidence" value="ECO:0007669"/>
    <property type="project" value="UniProtKB-ARBA"/>
</dbReference>
<keyword evidence="3" id="KW-0479">Metal-binding</keyword>
<dbReference type="InterPro" id="IPR037207">
    <property type="entry name" value="Nuop51_4Fe4S-bd_sf"/>
</dbReference>
<evidence type="ECO:0000313" key="9">
    <source>
        <dbReference type="Proteomes" id="UP000190951"/>
    </source>
</evidence>
<dbReference type="GO" id="GO:0008202">
    <property type="term" value="P:steroid metabolic process"/>
    <property type="evidence" value="ECO:0007669"/>
    <property type="project" value="UniProtKB-ARBA"/>
</dbReference>
<reference evidence="8 9" key="1">
    <citation type="submission" date="2022-04" db="EMBL/GenBank/DDBJ databases">
        <title>Genome sequence of C. roseum typestrain.</title>
        <authorList>
            <person name="Poehlein A."/>
            <person name="Schoch T."/>
            <person name="Duerre P."/>
            <person name="Daniel R."/>
        </authorList>
    </citation>
    <scope>NUCLEOTIDE SEQUENCE [LARGE SCALE GENOMIC DNA]</scope>
    <source>
        <strain evidence="8 9">DSM 7320</strain>
    </source>
</reference>
<dbReference type="PROSITE" id="PS51379">
    <property type="entry name" value="4FE4S_FER_2"/>
    <property type="match status" value="2"/>
</dbReference>
<dbReference type="Gene3D" id="3.90.700.10">
    <property type="entry name" value="Succinate dehydrogenase/fumarate reductase flavoprotein, catalytic domain"/>
    <property type="match status" value="1"/>
</dbReference>
<keyword evidence="8" id="KW-0808">Transferase</keyword>
<dbReference type="PANTHER" id="PTHR43400:SF10">
    <property type="entry name" value="3-OXOSTEROID 1-DEHYDROGENASE"/>
    <property type="match status" value="1"/>
</dbReference>
<keyword evidence="9" id="KW-1185">Reference proteome</keyword>
<dbReference type="GO" id="GO:0051539">
    <property type="term" value="F:4 iron, 4 sulfur cluster binding"/>
    <property type="evidence" value="ECO:0007669"/>
    <property type="project" value="InterPro"/>
</dbReference>
<dbReference type="InterPro" id="IPR017900">
    <property type="entry name" value="4Fe4S_Fe_S_CS"/>
</dbReference>
<dbReference type="EC" id="2.4.2.59" evidence="8"/>
<dbReference type="STRING" id="84029.CROST_41180"/>
<proteinExistence type="predicted"/>
<evidence type="ECO:0000256" key="2">
    <source>
        <dbReference type="ARBA" id="ARBA00022630"/>
    </source>
</evidence>
<dbReference type="InterPro" id="IPR003953">
    <property type="entry name" value="FAD-dep_OxRdtase_2_FAD-bd"/>
</dbReference>
<dbReference type="KEGG" id="crw:CROST_033520"/>
<dbReference type="SUPFAM" id="SSF54862">
    <property type="entry name" value="4Fe-4S ferredoxins"/>
    <property type="match status" value="1"/>
</dbReference>